<proteinExistence type="inferred from homology"/>
<feature type="compositionally biased region" description="Low complexity" evidence="3">
    <location>
        <begin position="302"/>
        <end position="314"/>
    </location>
</feature>
<dbReference type="Proteomes" id="UP001591681">
    <property type="component" value="Unassembled WGS sequence"/>
</dbReference>
<dbReference type="AlphaFoldDB" id="A0ABD1KNH4"/>
<dbReference type="PANTHER" id="PTHR17537">
    <property type="entry name" value="TRANSDUCER OF ERBB2 TOB"/>
    <property type="match status" value="1"/>
</dbReference>
<evidence type="ECO:0000256" key="3">
    <source>
        <dbReference type="SAM" id="MobiDB-lite"/>
    </source>
</evidence>
<dbReference type="EMBL" id="JBHFQA010000003">
    <property type="protein sequence ID" value="KAL2100700.1"/>
    <property type="molecule type" value="Genomic_DNA"/>
</dbReference>
<evidence type="ECO:0000256" key="2">
    <source>
        <dbReference type="ARBA" id="ARBA00022553"/>
    </source>
</evidence>
<dbReference type="Pfam" id="PF07742">
    <property type="entry name" value="BTG"/>
    <property type="match status" value="1"/>
</dbReference>
<protein>
    <recommendedName>
        <fullName evidence="4">Anti-proliferative protein domain-containing protein</fullName>
    </recommendedName>
</protein>
<dbReference type="FunFam" id="3.90.640.90:FF:000001">
    <property type="entry name" value="TOB1 isoform 1"/>
    <property type="match status" value="1"/>
</dbReference>
<evidence type="ECO:0000313" key="5">
    <source>
        <dbReference type="EMBL" id="KAL2100700.1"/>
    </source>
</evidence>
<feature type="domain" description="Anti-proliferative protein" evidence="4">
    <location>
        <begin position="1"/>
        <end position="106"/>
    </location>
</feature>
<comment type="similarity">
    <text evidence="1">Belongs to the BTG family.</text>
</comment>
<feature type="compositionally biased region" description="Low complexity" evidence="3">
    <location>
        <begin position="280"/>
        <end position="292"/>
    </location>
</feature>
<organism evidence="5 6">
    <name type="scientific">Coilia grayii</name>
    <name type="common">Gray's grenadier anchovy</name>
    <dbReference type="NCBI Taxonomy" id="363190"/>
    <lineage>
        <taxon>Eukaryota</taxon>
        <taxon>Metazoa</taxon>
        <taxon>Chordata</taxon>
        <taxon>Craniata</taxon>
        <taxon>Vertebrata</taxon>
        <taxon>Euteleostomi</taxon>
        <taxon>Actinopterygii</taxon>
        <taxon>Neopterygii</taxon>
        <taxon>Teleostei</taxon>
        <taxon>Clupei</taxon>
        <taxon>Clupeiformes</taxon>
        <taxon>Clupeoidei</taxon>
        <taxon>Engraulidae</taxon>
        <taxon>Coilinae</taxon>
        <taxon>Coilia</taxon>
    </lineage>
</organism>
<feature type="compositionally biased region" description="Pro residues" evidence="3">
    <location>
        <begin position="227"/>
        <end position="236"/>
    </location>
</feature>
<dbReference type="InterPro" id="IPR036054">
    <property type="entry name" value="BTG-like_sf"/>
</dbReference>
<dbReference type="PANTHER" id="PTHR17537:SF3">
    <property type="entry name" value="PROTEIN TOB2"/>
    <property type="match status" value="1"/>
</dbReference>
<gene>
    <name evidence="5" type="ORF">ACEWY4_002461</name>
</gene>
<dbReference type="InterPro" id="IPR002087">
    <property type="entry name" value="Anti_prolifrtn"/>
</dbReference>
<dbReference type="InterPro" id="IPR015676">
    <property type="entry name" value="Tob1/2"/>
</dbReference>
<dbReference type="Gene3D" id="3.90.640.90">
    <property type="entry name" value="Anti-proliferative protein, N-terminal domain"/>
    <property type="match status" value="1"/>
</dbReference>
<dbReference type="SMART" id="SM00099">
    <property type="entry name" value="btg1"/>
    <property type="match status" value="1"/>
</dbReference>
<feature type="region of interest" description="Disordered" evidence="3">
    <location>
        <begin position="182"/>
        <end position="238"/>
    </location>
</feature>
<keyword evidence="6" id="KW-1185">Reference proteome</keyword>
<evidence type="ECO:0000313" key="6">
    <source>
        <dbReference type="Proteomes" id="UP001591681"/>
    </source>
</evidence>
<evidence type="ECO:0000259" key="4">
    <source>
        <dbReference type="SMART" id="SM00099"/>
    </source>
</evidence>
<feature type="compositionally biased region" description="Low complexity" evidence="3">
    <location>
        <begin position="212"/>
        <end position="222"/>
    </location>
</feature>
<evidence type="ECO:0000256" key="1">
    <source>
        <dbReference type="ARBA" id="ARBA00007989"/>
    </source>
</evidence>
<comment type="caution">
    <text evidence="5">The sequence shown here is derived from an EMBL/GenBank/DDBJ whole genome shotgun (WGS) entry which is preliminary data.</text>
</comment>
<feature type="region of interest" description="Disordered" evidence="3">
    <location>
        <begin position="364"/>
        <end position="388"/>
    </location>
</feature>
<feature type="compositionally biased region" description="Pro residues" evidence="3">
    <location>
        <begin position="269"/>
        <end position="279"/>
    </location>
</feature>
<dbReference type="SUPFAM" id="SSF160696">
    <property type="entry name" value="BTG domain-like"/>
    <property type="match status" value="1"/>
</dbReference>
<accession>A0ABD1KNH4</accession>
<sequence>MHLEVKVAINFIVSYLYNKLPRRRADLFGEELEQILLSRFEGHWYSDDPLRGSAYRCLHLGLIKDPTVELAAKRSGLDTEEVRANVPEELAIWIDPHEVSYRIGEGGALKVLYFDNPLGLGSESEVAEGDLTMVDEVKSLAFNPEAQVFVPISDQMSPVLLPSLSSSPTPLSTSSCQGLYGYSASSTPTNPTAHSSNTSTPSPPSAALPYLQTQQQQQQQQQHASLPPNPRPPPQPITFTTATFAATKFGSTKMKKSSVAGSTVVPSMGMPPPPPPPPQQQQVQHQQVQPSQMLSRSPTSISPPGLLKHKPLSLSLHSLGGGPVSSHLSPNAKEFVFPSAQGQLYFDVDATTTTTTLQPHTCPFQSAPALAHPHAHAHPPFDPFSSPPPGQAVGIINANTGISFVEKPAFVDGLSGYNLQYPNQAFQPVVLAN</sequence>
<keyword evidence="2" id="KW-0597">Phosphoprotein</keyword>
<name>A0ABD1KNH4_9TELE</name>
<reference evidence="5 6" key="1">
    <citation type="submission" date="2024-09" db="EMBL/GenBank/DDBJ databases">
        <title>A chromosome-level genome assembly of Gray's grenadier anchovy, Coilia grayii.</title>
        <authorList>
            <person name="Fu Z."/>
        </authorList>
    </citation>
    <scope>NUCLEOTIDE SEQUENCE [LARGE SCALE GENOMIC DNA]</scope>
    <source>
        <strain evidence="5">G4</strain>
        <tissue evidence="5">Muscle</tissue>
    </source>
</reference>
<feature type="region of interest" description="Disordered" evidence="3">
    <location>
        <begin position="251"/>
        <end position="314"/>
    </location>
</feature>
<feature type="compositionally biased region" description="Low complexity" evidence="3">
    <location>
        <begin position="183"/>
        <end position="200"/>
    </location>
</feature>
<dbReference type="PRINTS" id="PR00310">
    <property type="entry name" value="ANTIPRLFBTG1"/>
</dbReference>